<dbReference type="Gene3D" id="3.50.30.40">
    <property type="entry name" value="Ribonuclease E inhibitor RraA/RraA-like"/>
    <property type="match status" value="1"/>
</dbReference>
<gene>
    <name evidence="13" type="ORF">ACE41H_23455</name>
</gene>
<dbReference type="Proteomes" id="UP001580346">
    <property type="component" value="Unassembled WGS sequence"/>
</dbReference>
<keyword evidence="14" id="KW-1185">Reference proteome</keyword>
<protein>
    <recommendedName>
        <fullName evidence="7">Putative 4-hydroxy-4-methyl-2-oxoglutarate aldolase</fullName>
        <ecNumber evidence="6">4.1.1.112</ecNumber>
        <ecNumber evidence="5">4.1.3.17</ecNumber>
    </recommendedName>
    <alternativeName>
        <fullName evidence="11">Oxaloacetate decarboxylase</fullName>
    </alternativeName>
    <alternativeName>
        <fullName evidence="9">Regulator of ribonuclease activity homolog</fullName>
    </alternativeName>
    <alternativeName>
        <fullName evidence="10">RraA-like protein</fullName>
    </alternativeName>
</protein>
<comment type="caution">
    <text evidence="13">The sequence shown here is derived from an EMBL/GenBank/DDBJ whole genome shotgun (WGS) entry which is preliminary data.</text>
</comment>
<evidence type="ECO:0000256" key="5">
    <source>
        <dbReference type="ARBA" id="ARBA00012213"/>
    </source>
</evidence>
<comment type="catalytic activity">
    <reaction evidence="12">
        <text>oxaloacetate + H(+) = pyruvate + CO2</text>
        <dbReference type="Rhea" id="RHEA:15641"/>
        <dbReference type="ChEBI" id="CHEBI:15361"/>
        <dbReference type="ChEBI" id="CHEBI:15378"/>
        <dbReference type="ChEBI" id="CHEBI:16452"/>
        <dbReference type="ChEBI" id="CHEBI:16526"/>
        <dbReference type="EC" id="4.1.1.112"/>
    </reaction>
</comment>
<evidence type="ECO:0000256" key="4">
    <source>
        <dbReference type="ARBA" id="ARBA00011233"/>
    </source>
</evidence>
<dbReference type="PANTHER" id="PTHR33254">
    <property type="entry name" value="4-HYDROXY-4-METHYL-2-OXOGLUTARATE ALDOLASE 3-RELATED"/>
    <property type="match status" value="1"/>
</dbReference>
<dbReference type="EC" id="4.1.1.112" evidence="6"/>
<evidence type="ECO:0000256" key="7">
    <source>
        <dbReference type="ARBA" id="ARBA00016549"/>
    </source>
</evidence>
<comment type="catalytic activity">
    <reaction evidence="1">
        <text>4-hydroxy-4-methyl-2-oxoglutarate = 2 pyruvate</text>
        <dbReference type="Rhea" id="RHEA:22748"/>
        <dbReference type="ChEBI" id="CHEBI:15361"/>
        <dbReference type="ChEBI" id="CHEBI:58276"/>
        <dbReference type="EC" id="4.1.3.17"/>
    </reaction>
</comment>
<sequence>MTDILPELKDLPTTCLSDAMDGMNNMDSAIKPLQDDYRIAGRAFTVKMPAGDNLMVLKGIREAKPGDVLVIDAKGDTYRAIAGDFVVGMAKTLGIQAIVVDGVIRDIVGIRQLDYPVFSRGTTVAAGGKLGMGEVNVPISCGGVSVHPGDIIVGDADGVLVIPQSKEAEVVQSAKEKLKKDEERENRISGDRQATLDYLDSMLSKLKA</sequence>
<dbReference type="EMBL" id="JBHHMI010000038">
    <property type="protein sequence ID" value="MFB5269716.1"/>
    <property type="molecule type" value="Genomic_DNA"/>
</dbReference>
<organism evidence="13 14">
    <name type="scientific">Paenibacillus enshidis</name>
    <dbReference type="NCBI Taxonomy" id="1458439"/>
    <lineage>
        <taxon>Bacteria</taxon>
        <taxon>Bacillati</taxon>
        <taxon>Bacillota</taxon>
        <taxon>Bacilli</taxon>
        <taxon>Bacillales</taxon>
        <taxon>Paenibacillaceae</taxon>
        <taxon>Paenibacillus</taxon>
    </lineage>
</organism>
<accession>A0ABV5AZR6</accession>
<comment type="function">
    <text evidence="8">Catalyzes the aldol cleavage of 4-hydroxy-4-methyl-2-oxoglutarate (HMG) into 2 molecules of pyruvate. Also contains a secondary oxaloacetate (OAA) decarboxylase activity due to the common pyruvate enolate transition state formed following C-C bond cleavage in the retro-aldol and decarboxylation reactions.</text>
</comment>
<evidence type="ECO:0000256" key="10">
    <source>
        <dbReference type="ARBA" id="ARBA00030169"/>
    </source>
</evidence>
<evidence type="ECO:0000256" key="6">
    <source>
        <dbReference type="ARBA" id="ARBA00012947"/>
    </source>
</evidence>
<dbReference type="InterPro" id="IPR036704">
    <property type="entry name" value="RraA/RraA-like_sf"/>
</dbReference>
<evidence type="ECO:0000256" key="1">
    <source>
        <dbReference type="ARBA" id="ARBA00001342"/>
    </source>
</evidence>
<evidence type="ECO:0000256" key="3">
    <source>
        <dbReference type="ARBA" id="ARBA00008621"/>
    </source>
</evidence>
<comment type="cofactor">
    <cofactor evidence="2">
        <name>a divalent metal cation</name>
        <dbReference type="ChEBI" id="CHEBI:60240"/>
    </cofactor>
</comment>
<name>A0ABV5AZR6_9BACL</name>
<dbReference type="EC" id="4.1.3.17" evidence="5"/>
<evidence type="ECO:0000256" key="11">
    <source>
        <dbReference type="ARBA" id="ARBA00032305"/>
    </source>
</evidence>
<proteinExistence type="inferred from homology"/>
<evidence type="ECO:0000256" key="8">
    <source>
        <dbReference type="ARBA" id="ARBA00025046"/>
    </source>
</evidence>
<dbReference type="RefSeq" id="WP_375357986.1">
    <property type="nucleotide sequence ID" value="NZ_JBHHMI010000038.1"/>
</dbReference>
<evidence type="ECO:0000256" key="12">
    <source>
        <dbReference type="ARBA" id="ARBA00047973"/>
    </source>
</evidence>
<dbReference type="PANTHER" id="PTHR33254:SF4">
    <property type="entry name" value="4-HYDROXY-4-METHYL-2-OXOGLUTARATE ALDOLASE 3-RELATED"/>
    <property type="match status" value="1"/>
</dbReference>
<evidence type="ECO:0000313" key="14">
    <source>
        <dbReference type="Proteomes" id="UP001580346"/>
    </source>
</evidence>
<reference evidence="13 14" key="1">
    <citation type="submission" date="2024-09" db="EMBL/GenBank/DDBJ databases">
        <title>Paenibacillus zeirhizospherea sp. nov., isolated from surface of the maize (Zea mays) roots in a horticulture field, Hungary.</title>
        <authorList>
            <person name="Marton D."/>
            <person name="Farkas M."/>
            <person name="Bedics A."/>
            <person name="Toth E."/>
            <person name="Tancsics A."/>
            <person name="Boka K."/>
            <person name="Maroti G."/>
            <person name="Kriszt B."/>
            <person name="Cserhati M."/>
        </authorList>
    </citation>
    <scope>NUCLEOTIDE SEQUENCE [LARGE SCALE GENOMIC DNA]</scope>
    <source>
        <strain evidence="13 14">KCTC 33519</strain>
    </source>
</reference>
<dbReference type="SUPFAM" id="SSF89562">
    <property type="entry name" value="RraA-like"/>
    <property type="match status" value="1"/>
</dbReference>
<dbReference type="InterPro" id="IPR005493">
    <property type="entry name" value="RraA/RraA-like"/>
</dbReference>
<evidence type="ECO:0000256" key="2">
    <source>
        <dbReference type="ARBA" id="ARBA00001968"/>
    </source>
</evidence>
<evidence type="ECO:0000313" key="13">
    <source>
        <dbReference type="EMBL" id="MFB5269716.1"/>
    </source>
</evidence>
<dbReference type="Pfam" id="PF03737">
    <property type="entry name" value="RraA-like"/>
    <property type="match status" value="1"/>
</dbReference>
<comment type="subunit">
    <text evidence="4">Homotrimer.</text>
</comment>
<comment type="similarity">
    <text evidence="3">Belongs to the class II aldolase/RraA-like family.</text>
</comment>
<dbReference type="CDD" id="cd16841">
    <property type="entry name" value="RraA_family"/>
    <property type="match status" value="1"/>
</dbReference>
<evidence type="ECO:0000256" key="9">
    <source>
        <dbReference type="ARBA" id="ARBA00029596"/>
    </source>
</evidence>